<dbReference type="GO" id="GO:0003735">
    <property type="term" value="F:structural constituent of ribosome"/>
    <property type="evidence" value="ECO:0007669"/>
    <property type="project" value="InterPro"/>
</dbReference>
<evidence type="ECO:0000256" key="3">
    <source>
        <dbReference type="ARBA" id="ARBA00035520"/>
    </source>
</evidence>
<proteinExistence type="inferred from homology"/>
<organism evidence="5 6">
    <name type="scientific">Candidatus Harrisonbacteria bacterium CG10_big_fil_rev_8_21_14_0_10_38_8</name>
    <dbReference type="NCBI Taxonomy" id="1974582"/>
    <lineage>
        <taxon>Bacteria</taxon>
        <taxon>Candidatus Harrisoniibacteriota</taxon>
    </lineage>
</organism>
<dbReference type="InterPro" id="IPR014717">
    <property type="entry name" value="Transl_elong_EF1B/ribsomal_bS6"/>
</dbReference>
<dbReference type="Gene3D" id="3.30.70.60">
    <property type="match status" value="1"/>
</dbReference>
<protein>
    <recommendedName>
        <fullName evidence="2">Small ribosomal subunit protein bS6</fullName>
    </recommendedName>
    <alternativeName>
        <fullName evidence="3">30S ribosomal protein S6</fullName>
    </alternativeName>
</protein>
<comment type="caution">
    <text evidence="5">The sequence shown here is derived from an EMBL/GenBank/DDBJ whole genome shotgun (WGS) entry which is preliminary data.</text>
</comment>
<feature type="region of interest" description="Disordered" evidence="4">
    <location>
        <begin position="103"/>
        <end position="124"/>
    </location>
</feature>
<dbReference type="GO" id="GO:0019843">
    <property type="term" value="F:rRNA binding"/>
    <property type="evidence" value="ECO:0007669"/>
    <property type="project" value="InterPro"/>
</dbReference>
<evidence type="ECO:0000256" key="4">
    <source>
        <dbReference type="SAM" id="MobiDB-lite"/>
    </source>
</evidence>
<dbReference type="SUPFAM" id="SSF54995">
    <property type="entry name" value="Ribosomal protein S6"/>
    <property type="match status" value="1"/>
</dbReference>
<evidence type="ECO:0000313" key="5">
    <source>
        <dbReference type="EMBL" id="PIT93039.1"/>
    </source>
</evidence>
<name>A0A2M6WJU7_9BACT</name>
<dbReference type="InterPro" id="IPR035980">
    <property type="entry name" value="Ribosomal_bS6_sf"/>
</dbReference>
<reference evidence="6" key="1">
    <citation type="submission" date="2017-09" db="EMBL/GenBank/DDBJ databases">
        <title>Depth-based differentiation of microbial function through sediment-hosted aquifers and enrichment of novel symbionts in the deep terrestrial subsurface.</title>
        <authorList>
            <person name="Probst A.J."/>
            <person name="Ladd B."/>
            <person name="Jarett J.K."/>
            <person name="Geller-Mcgrath D.E."/>
            <person name="Sieber C.M.K."/>
            <person name="Emerson J.B."/>
            <person name="Anantharaman K."/>
            <person name="Thomas B.C."/>
            <person name="Malmstrom R."/>
            <person name="Stieglmeier M."/>
            <person name="Klingl A."/>
            <person name="Woyke T."/>
            <person name="Ryan C.M."/>
            <person name="Banfield J.F."/>
        </authorList>
    </citation>
    <scope>NUCLEOTIDE SEQUENCE [LARGE SCALE GENOMIC DNA]</scope>
</reference>
<dbReference type="Pfam" id="PF01250">
    <property type="entry name" value="Ribosomal_S6"/>
    <property type="match status" value="1"/>
</dbReference>
<sequence length="136" mass="15797">MEIQTQKTYELGYLIKLGEDPKLVSDFLTKHGAKIVLESKPANIELAYQIKKEKTAQFGYIHFTLEDNEAIERMSKELNLDNLLLRYLFIALPVEKLGDRKTEKKARKQEAVTKSSDRLENLTNEKLEQTLEEILK</sequence>
<evidence type="ECO:0000313" key="6">
    <source>
        <dbReference type="Proteomes" id="UP000229112"/>
    </source>
</evidence>
<dbReference type="InterPro" id="IPR000529">
    <property type="entry name" value="Ribosomal_bS6"/>
</dbReference>
<dbReference type="AlphaFoldDB" id="A0A2M6WJU7"/>
<dbReference type="Proteomes" id="UP000229112">
    <property type="component" value="Unassembled WGS sequence"/>
</dbReference>
<gene>
    <name evidence="5" type="ORF">COU06_02150</name>
</gene>
<evidence type="ECO:0000256" key="2">
    <source>
        <dbReference type="ARBA" id="ARBA00035294"/>
    </source>
</evidence>
<dbReference type="EMBL" id="PFAY01000017">
    <property type="protein sequence ID" value="PIT93039.1"/>
    <property type="molecule type" value="Genomic_DNA"/>
</dbReference>
<evidence type="ECO:0000256" key="1">
    <source>
        <dbReference type="ARBA" id="ARBA00009512"/>
    </source>
</evidence>
<dbReference type="GO" id="GO:0006412">
    <property type="term" value="P:translation"/>
    <property type="evidence" value="ECO:0007669"/>
    <property type="project" value="InterPro"/>
</dbReference>
<accession>A0A2M6WJU7</accession>
<comment type="similarity">
    <text evidence="1">Belongs to the bacterial ribosomal protein bS6 family.</text>
</comment>
<dbReference type="GO" id="GO:0005840">
    <property type="term" value="C:ribosome"/>
    <property type="evidence" value="ECO:0007669"/>
    <property type="project" value="InterPro"/>
</dbReference>